<dbReference type="InterPro" id="IPR013022">
    <property type="entry name" value="Xyl_isomerase-like_TIM-brl"/>
</dbReference>
<dbReference type="Pfam" id="PF01261">
    <property type="entry name" value="AP_endonuc_2"/>
    <property type="match status" value="1"/>
</dbReference>
<protein>
    <submittedName>
        <fullName evidence="2">Hydroxypyruvate isomerase</fullName>
    </submittedName>
</protein>
<dbReference type="PANTHER" id="PTHR12110:SF21">
    <property type="entry name" value="XYLOSE ISOMERASE-LIKE TIM BARREL DOMAIN-CONTAINING PROTEIN"/>
    <property type="match status" value="1"/>
</dbReference>
<keyword evidence="2" id="KW-0670">Pyruvate</keyword>
<dbReference type="PANTHER" id="PTHR12110">
    <property type="entry name" value="HYDROXYPYRUVATE ISOMERASE"/>
    <property type="match status" value="1"/>
</dbReference>
<dbReference type="OrthoDB" id="9779184at2"/>
<evidence type="ECO:0000259" key="1">
    <source>
        <dbReference type="Pfam" id="PF01261"/>
    </source>
</evidence>
<dbReference type="Gene3D" id="3.20.20.150">
    <property type="entry name" value="Divalent-metal-dependent TIM barrel enzymes"/>
    <property type="match status" value="1"/>
</dbReference>
<dbReference type="EMBL" id="CCDP010000001">
    <property type="protein sequence ID" value="CDQ38471.1"/>
    <property type="molecule type" value="Genomic_DNA"/>
</dbReference>
<dbReference type="InterPro" id="IPR036237">
    <property type="entry name" value="Xyl_isomerase-like_sf"/>
</dbReference>
<dbReference type="STRING" id="1462526.BN990_00741"/>
<name>A0A024Q994_9BACI</name>
<dbReference type="RefSeq" id="WP_038242447.1">
    <property type="nucleotide sequence ID" value="NZ_BNER01000001.1"/>
</dbReference>
<organism evidence="2 3">
    <name type="scientific">Virgibacillus massiliensis</name>
    <dbReference type="NCBI Taxonomy" id="1462526"/>
    <lineage>
        <taxon>Bacteria</taxon>
        <taxon>Bacillati</taxon>
        <taxon>Bacillota</taxon>
        <taxon>Bacilli</taxon>
        <taxon>Bacillales</taxon>
        <taxon>Bacillaceae</taxon>
        <taxon>Virgibacillus</taxon>
    </lineage>
</organism>
<gene>
    <name evidence="2" type="ORF">BN990_00741</name>
</gene>
<keyword evidence="2" id="KW-0413">Isomerase</keyword>
<keyword evidence="3" id="KW-1185">Reference proteome</keyword>
<comment type="caution">
    <text evidence="2">The sequence shown here is derived from an EMBL/GenBank/DDBJ whole genome shotgun (WGS) entry which is preliminary data.</text>
</comment>
<sequence>MKLGVFTVLFGEKSFEDMLDYVQASGLDAVEIGTGGNPGTAHCNVDELLASEEKRKIYLDKIHSRGLTISAFSCHDNPVSPNQAHAESSHEAFVKTVKLAELMNVPVVNTFSGTPGSNEQSKYPNWPVTPWPTEYSDILDWQWENKLIPYWKEQGQFAKDHGVKIGLELHAGFLVHTPYTMLKLREATNDAIGANLDPSHLWWQGIDPVAAIKILGKQNAIHHFHAKDTYIDQENVNMYGLTDMQPYSSVQSRAWTFRSVGYGHSEKEWSDIVSALRTYGYDYVISIEHEDPIMSVDEGFQAAVKNLKDVNIKEAPAQMWWA</sequence>
<reference evidence="3" key="2">
    <citation type="submission" date="2014-05" db="EMBL/GenBank/DDBJ databases">
        <title>Draft genome sequence of Virgibacillus massiliensis Vm-5.</title>
        <authorList>
            <person name="Khelaifia S."/>
            <person name="Croce O."/>
            <person name="Lagier J.C."/>
            <person name="Raoult D."/>
        </authorList>
    </citation>
    <scope>NUCLEOTIDE SEQUENCE [LARGE SCALE GENOMIC DNA]</scope>
    <source>
        <strain evidence="3">Vm-5</strain>
    </source>
</reference>
<dbReference type="Proteomes" id="UP000028875">
    <property type="component" value="Unassembled WGS sequence"/>
</dbReference>
<dbReference type="AlphaFoldDB" id="A0A024Q994"/>
<evidence type="ECO:0000313" key="3">
    <source>
        <dbReference type="Proteomes" id="UP000028875"/>
    </source>
</evidence>
<evidence type="ECO:0000313" key="2">
    <source>
        <dbReference type="EMBL" id="CDQ38471.1"/>
    </source>
</evidence>
<dbReference type="GO" id="GO:0016853">
    <property type="term" value="F:isomerase activity"/>
    <property type="evidence" value="ECO:0007669"/>
    <property type="project" value="UniProtKB-KW"/>
</dbReference>
<proteinExistence type="predicted"/>
<reference evidence="2 3" key="1">
    <citation type="submission" date="2014-03" db="EMBL/GenBank/DDBJ databases">
        <authorList>
            <person name="Urmite Genomes U."/>
        </authorList>
    </citation>
    <scope>NUCLEOTIDE SEQUENCE [LARGE SCALE GENOMIC DNA]</scope>
    <source>
        <strain evidence="2 3">Vm-5</strain>
    </source>
</reference>
<accession>A0A024Q994</accession>
<dbReference type="SUPFAM" id="SSF51658">
    <property type="entry name" value="Xylose isomerase-like"/>
    <property type="match status" value="1"/>
</dbReference>
<dbReference type="eggNOG" id="COG1082">
    <property type="taxonomic scope" value="Bacteria"/>
</dbReference>
<feature type="domain" description="Xylose isomerase-like TIM barrel" evidence="1">
    <location>
        <begin position="19"/>
        <end position="308"/>
    </location>
</feature>
<dbReference type="InterPro" id="IPR050312">
    <property type="entry name" value="IolE/XylAMocC-like"/>
</dbReference>